<dbReference type="InterPro" id="IPR007593">
    <property type="entry name" value="CD225/Dispanin_fam"/>
</dbReference>
<dbReference type="Pfam" id="PF04505">
    <property type="entry name" value="CD225"/>
    <property type="match status" value="1"/>
</dbReference>
<evidence type="ECO:0000256" key="3">
    <source>
        <dbReference type="ARBA" id="ARBA00022989"/>
    </source>
</evidence>
<evidence type="ECO:0008006" key="8">
    <source>
        <dbReference type="Google" id="ProtNLM"/>
    </source>
</evidence>
<gene>
    <name evidence="6" type="ORF">XsacCFBP4641_18960</name>
</gene>
<evidence type="ECO:0000256" key="1">
    <source>
        <dbReference type="ARBA" id="ARBA00004370"/>
    </source>
</evidence>
<dbReference type="RefSeq" id="WP_040901150.1">
    <property type="nucleotide sequence ID" value="NZ_CP132343.1"/>
</dbReference>
<dbReference type="InterPro" id="IPR051423">
    <property type="entry name" value="CD225/Dispanin"/>
</dbReference>
<name>A0A2P5YZG2_9XANT</name>
<dbReference type="AlphaFoldDB" id="A0A2P5YZG2"/>
<accession>A0A2P5YZG2</accession>
<dbReference type="GeneID" id="93877386"/>
<keyword evidence="3 5" id="KW-1133">Transmembrane helix</keyword>
<comment type="subcellular location">
    <subcellularLocation>
        <location evidence="1">Membrane</location>
    </subcellularLocation>
</comment>
<protein>
    <recommendedName>
        <fullName evidence="8">CD225/dispanin family protein</fullName>
    </recommendedName>
</protein>
<evidence type="ECO:0000256" key="5">
    <source>
        <dbReference type="SAM" id="Phobius"/>
    </source>
</evidence>
<organism evidence="6 7">
    <name type="scientific">Xanthomonas sacchari</name>
    <dbReference type="NCBI Taxonomy" id="56458"/>
    <lineage>
        <taxon>Bacteria</taxon>
        <taxon>Pseudomonadati</taxon>
        <taxon>Pseudomonadota</taxon>
        <taxon>Gammaproteobacteria</taxon>
        <taxon>Lysobacterales</taxon>
        <taxon>Lysobacteraceae</taxon>
        <taxon>Xanthomonas</taxon>
    </lineage>
</organism>
<keyword evidence="4 5" id="KW-0472">Membrane</keyword>
<dbReference type="Proteomes" id="UP000247346">
    <property type="component" value="Unassembled WGS sequence"/>
</dbReference>
<dbReference type="GO" id="GO:0016020">
    <property type="term" value="C:membrane"/>
    <property type="evidence" value="ECO:0007669"/>
    <property type="project" value="UniProtKB-SubCell"/>
</dbReference>
<comment type="caution">
    <text evidence="6">The sequence shown here is derived from an EMBL/GenBank/DDBJ whole genome shotgun (WGS) entry which is preliminary data.</text>
</comment>
<dbReference type="PANTHER" id="PTHR14948:SF25">
    <property type="entry name" value="DUF4190 DOMAIN-CONTAINING PROTEIN"/>
    <property type="match status" value="1"/>
</dbReference>
<evidence type="ECO:0000256" key="2">
    <source>
        <dbReference type="ARBA" id="ARBA00022692"/>
    </source>
</evidence>
<evidence type="ECO:0000256" key="4">
    <source>
        <dbReference type="ARBA" id="ARBA00023136"/>
    </source>
</evidence>
<reference evidence="6 7" key="1">
    <citation type="submission" date="2016-08" db="EMBL/GenBank/DDBJ databases">
        <authorList>
            <person name="Seilhamer J.J."/>
        </authorList>
    </citation>
    <scope>NUCLEOTIDE SEQUENCE [LARGE SCALE GENOMIC DNA]</scope>
    <source>
        <strain evidence="6 7">CFBP4641</strain>
    </source>
</reference>
<feature type="transmembrane region" description="Helical" evidence="5">
    <location>
        <begin position="20"/>
        <end position="44"/>
    </location>
</feature>
<evidence type="ECO:0000313" key="6">
    <source>
        <dbReference type="EMBL" id="PPU80282.1"/>
    </source>
</evidence>
<dbReference type="PANTHER" id="PTHR14948">
    <property type="entry name" value="NG5"/>
    <property type="match status" value="1"/>
</dbReference>
<dbReference type="OrthoDB" id="9815705at2"/>
<sequence length="99" mass="10492">MNHVAPPPAPNATGVYVPNNLVWAILSTLFCCLPLGIVSIVYASQVDGRRAAGDIAGAREASRKAGLWALWSAFALPILMALWFLLFGGLAFLGSLTNH</sequence>
<evidence type="ECO:0000313" key="7">
    <source>
        <dbReference type="Proteomes" id="UP000247346"/>
    </source>
</evidence>
<dbReference type="EMBL" id="MDEK01000021">
    <property type="protein sequence ID" value="PPU80282.1"/>
    <property type="molecule type" value="Genomic_DNA"/>
</dbReference>
<proteinExistence type="predicted"/>
<keyword evidence="2 5" id="KW-0812">Transmembrane</keyword>
<feature type="transmembrane region" description="Helical" evidence="5">
    <location>
        <begin position="65"/>
        <end position="93"/>
    </location>
</feature>